<accession>S3VHR9</accession>
<dbReference type="PRINTS" id="PR00038">
    <property type="entry name" value="HTHLUXR"/>
</dbReference>
<dbReference type="SUPFAM" id="SSF52172">
    <property type="entry name" value="CheY-like"/>
    <property type="match status" value="1"/>
</dbReference>
<evidence type="ECO:0000313" key="9">
    <source>
        <dbReference type="Proteomes" id="UP000014540"/>
    </source>
</evidence>
<dbReference type="AlphaFoldDB" id="S3VHR9"/>
<feature type="modified residue" description="4-aspartylphosphate" evidence="5">
    <location>
        <position position="56"/>
    </location>
</feature>
<dbReference type="GO" id="GO:0006355">
    <property type="term" value="P:regulation of DNA-templated transcription"/>
    <property type="evidence" value="ECO:0007669"/>
    <property type="project" value="InterPro"/>
</dbReference>
<evidence type="ECO:0000256" key="3">
    <source>
        <dbReference type="ARBA" id="ARBA00023125"/>
    </source>
</evidence>
<dbReference type="SMART" id="SM00448">
    <property type="entry name" value="REC"/>
    <property type="match status" value="1"/>
</dbReference>
<dbReference type="STRING" id="1193011.LEP1GSC058_0332"/>
<gene>
    <name evidence="8" type="ORF">LEP1GSC058_0332</name>
</gene>
<dbReference type="GO" id="GO:0000160">
    <property type="term" value="P:phosphorelay signal transduction system"/>
    <property type="evidence" value="ECO:0007669"/>
    <property type="project" value="InterPro"/>
</dbReference>
<dbReference type="Proteomes" id="UP000014540">
    <property type="component" value="Unassembled WGS sequence"/>
</dbReference>
<keyword evidence="9" id="KW-1185">Reference proteome</keyword>
<dbReference type="PANTHER" id="PTHR44688:SF16">
    <property type="entry name" value="DNA-BINDING TRANSCRIPTIONAL ACTIVATOR DEVR_DOSR"/>
    <property type="match status" value="1"/>
</dbReference>
<proteinExistence type="predicted"/>
<dbReference type="PROSITE" id="PS50043">
    <property type="entry name" value="HTH_LUXR_2"/>
    <property type="match status" value="1"/>
</dbReference>
<comment type="caution">
    <text evidence="8">The sequence shown here is derived from an EMBL/GenBank/DDBJ whole genome shotgun (WGS) entry which is preliminary data.</text>
</comment>
<evidence type="ECO:0000259" key="6">
    <source>
        <dbReference type="PROSITE" id="PS50043"/>
    </source>
</evidence>
<keyword evidence="4" id="KW-0804">Transcription</keyword>
<feature type="domain" description="HTH luxR-type" evidence="6">
    <location>
        <begin position="141"/>
        <end position="206"/>
    </location>
</feature>
<evidence type="ECO:0000256" key="2">
    <source>
        <dbReference type="ARBA" id="ARBA00023015"/>
    </source>
</evidence>
<dbReference type="RefSeq" id="WP_016548106.1">
    <property type="nucleotide sequence ID" value="NZ_AKWZ02000002.1"/>
</dbReference>
<dbReference type="CDD" id="cd17535">
    <property type="entry name" value="REC_NarL-like"/>
    <property type="match status" value="1"/>
</dbReference>
<evidence type="ECO:0000259" key="7">
    <source>
        <dbReference type="PROSITE" id="PS50110"/>
    </source>
</evidence>
<protein>
    <submittedName>
        <fullName evidence="8">Response regulator receiver domain protein</fullName>
    </submittedName>
</protein>
<evidence type="ECO:0000256" key="4">
    <source>
        <dbReference type="ARBA" id="ARBA00023163"/>
    </source>
</evidence>
<dbReference type="EMBL" id="AKWZ02000002">
    <property type="protein sequence ID" value="EPG75995.1"/>
    <property type="molecule type" value="Genomic_DNA"/>
</dbReference>
<dbReference type="Pfam" id="PF00072">
    <property type="entry name" value="Response_reg"/>
    <property type="match status" value="1"/>
</dbReference>
<evidence type="ECO:0000313" key="8">
    <source>
        <dbReference type="EMBL" id="EPG75995.1"/>
    </source>
</evidence>
<evidence type="ECO:0000256" key="1">
    <source>
        <dbReference type="ARBA" id="ARBA00022553"/>
    </source>
</evidence>
<dbReference type="PROSITE" id="PS50110">
    <property type="entry name" value="RESPONSE_REGULATORY"/>
    <property type="match status" value="1"/>
</dbReference>
<keyword evidence="1 5" id="KW-0597">Phosphoprotein</keyword>
<feature type="domain" description="Response regulatory" evidence="7">
    <location>
        <begin position="4"/>
        <end position="121"/>
    </location>
</feature>
<dbReference type="InterPro" id="IPR000792">
    <property type="entry name" value="Tscrpt_reg_LuxR_C"/>
</dbReference>
<dbReference type="Gene3D" id="3.40.50.2300">
    <property type="match status" value="1"/>
</dbReference>
<dbReference type="Pfam" id="PF00196">
    <property type="entry name" value="GerE"/>
    <property type="match status" value="1"/>
</dbReference>
<dbReference type="InterPro" id="IPR001789">
    <property type="entry name" value="Sig_transdc_resp-reg_receiver"/>
</dbReference>
<dbReference type="CDD" id="cd06170">
    <property type="entry name" value="LuxR_C_like"/>
    <property type="match status" value="1"/>
</dbReference>
<dbReference type="PANTHER" id="PTHR44688">
    <property type="entry name" value="DNA-BINDING TRANSCRIPTIONAL ACTIVATOR DEVR_DOSR"/>
    <property type="match status" value="1"/>
</dbReference>
<evidence type="ECO:0000256" key="5">
    <source>
        <dbReference type="PROSITE-ProRule" id="PRU00169"/>
    </source>
</evidence>
<dbReference type="InterPro" id="IPR011006">
    <property type="entry name" value="CheY-like_superfamily"/>
</dbReference>
<sequence length="211" mass="23912">MKRSLFFVDDHPLVLAGLENALIGVDDLRIDGVARSRNQAKHRLRIDPLPDLTLLDIQLPDGSVFALLEELQTERRSFPFAILTSSRDWDHLRRAGQLGARGYLLKDSEPLEILSAVRKMISGERLFPDFPVGVQVLPEELILSFHKLTEREKELLRYISKGFMNREIAEMLGISLRTVEAHRANAAEKLGVKGSMQFSTILVQLRDLLDS</sequence>
<dbReference type="GO" id="GO:0003677">
    <property type="term" value="F:DNA binding"/>
    <property type="evidence" value="ECO:0007669"/>
    <property type="project" value="UniProtKB-KW"/>
</dbReference>
<dbReference type="PROSITE" id="PS00622">
    <property type="entry name" value="HTH_LUXR_1"/>
    <property type="match status" value="1"/>
</dbReference>
<name>S3VHR9_9LEPT</name>
<dbReference type="OrthoDB" id="9780153at2"/>
<reference evidence="8" key="1">
    <citation type="submission" date="2013-04" db="EMBL/GenBank/DDBJ databases">
        <authorList>
            <person name="Harkins D.M."/>
            <person name="Durkin A.S."/>
            <person name="Selengut J.D."/>
            <person name="Sanka R."/>
            <person name="DePew J."/>
            <person name="Purushe J."/>
            <person name="Ahmed A."/>
            <person name="van der Linden H."/>
            <person name="Goris M.G.A."/>
            <person name="Hartskeerl R.A."/>
            <person name="Vinetz J.M."/>
            <person name="Sutton G.G."/>
            <person name="Nelson W.C."/>
            <person name="Fouts D.E."/>
        </authorList>
    </citation>
    <scope>NUCLEOTIDE SEQUENCE [LARGE SCALE GENOMIC DNA]</scope>
    <source>
        <strain evidence="8">BUT 6</strain>
    </source>
</reference>
<organism evidence="8 9">
    <name type="scientific">Leptospira fainei serovar Hurstbridge str. BUT 6</name>
    <dbReference type="NCBI Taxonomy" id="1193011"/>
    <lineage>
        <taxon>Bacteria</taxon>
        <taxon>Pseudomonadati</taxon>
        <taxon>Spirochaetota</taxon>
        <taxon>Spirochaetia</taxon>
        <taxon>Leptospirales</taxon>
        <taxon>Leptospiraceae</taxon>
        <taxon>Leptospira</taxon>
    </lineage>
</organism>
<dbReference type="InterPro" id="IPR058245">
    <property type="entry name" value="NreC/VraR/RcsB-like_REC"/>
</dbReference>
<dbReference type="SMART" id="SM00421">
    <property type="entry name" value="HTH_LUXR"/>
    <property type="match status" value="1"/>
</dbReference>
<keyword evidence="3" id="KW-0238">DNA-binding</keyword>
<keyword evidence="2" id="KW-0805">Transcription regulation</keyword>